<evidence type="ECO:0000313" key="1">
    <source>
        <dbReference type="EMBL" id="CAI5455240.1"/>
    </source>
</evidence>
<accession>A0A9P1J234</accession>
<comment type="caution">
    <text evidence="1">The sequence shown here is derived from an EMBL/GenBank/DDBJ whole genome shotgun (WGS) entry which is preliminary data.</text>
</comment>
<gene>
    <name evidence="1" type="ORF">CAMP_LOCUS17877</name>
</gene>
<sequence length="103" mass="12360">MSETWVYITSPRETKYRLLVSVFEAVIRQMSSRNFEADERIDIWGTLRDVGGRINAMDNPIIPQEQFETKYRQEIKNLMDLYKKYQLQREMDELDKMFATVSL</sequence>
<organism evidence="1 2">
    <name type="scientific">Caenorhabditis angaria</name>
    <dbReference type="NCBI Taxonomy" id="860376"/>
    <lineage>
        <taxon>Eukaryota</taxon>
        <taxon>Metazoa</taxon>
        <taxon>Ecdysozoa</taxon>
        <taxon>Nematoda</taxon>
        <taxon>Chromadorea</taxon>
        <taxon>Rhabditida</taxon>
        <taxon>Rhabditina</taxon>
        <taxon>Rhabditomorpha</taxon>
        <taxon>Rhabditoidea</taxon>
        <taxon>Rhabditidae</taxon>
        <taxon>Peloderinae</taxon>
        <taxon>Caenorhabditis</taxon>
    </lineage>
</organism>
<keyword evidence="2" id="KW-1185">Reference proteome</keyword>
<dbReference type="Proteomes" id="UP001152747">
    <property type="component" value="Unassembled WGS sequence"/>
</dbReference>
<dbReference type="AlphaFoldDB" id="A0A9P1J234"/>
<reference evidence="1" key="1">
    <citation type="submission" date="2022-11" db="EMBL/GenBank/DDBJ databases">
        <authorList>
            <person name="Kikuchi T."/>
        </authorList>
    </citation>
    <scope>NUCLEOTIDE SEQUENCE</scope>
    <source>
        <strain evidence="1">PS1010</strain>
    </source>
</reference>
<name>A0A9P1J234_9PELO</name>
<evidence type="ECO:0000313" key="2">
    <source>
        <dbReference type="Proteomes" id="UP001152747"/>
    </source>
</evidence>
<proteinExistence type="predicted"/>
<protein>
    <submittedName>
        <fullName evidence="1">Uncharacterized protein</fullName>
    </submittedName>
</protein>
<dbReference type="EMBL" id="CANHGI010000006">
    <property type="protein sequence ID" value="CAI5455240.1"/>
    <property type="molecule type" value="Genomic_DNA"/>
</dbReference>